<dbReference type="Pfam" id="PF13561">
    <property type="entry name" value="adh_short_C2"/>
    <property type="match status" value="1"/>
</dbReference>
<keyword evidence="5" id="KW-1185">Reference proteome</keyword>
<dbReference type="STRING" id="1049789.LEP1GSC050_3981"/>
<protein>
    <submittedName>
        <fullName evidence="4">KR domain protein</fullName>
    </submittedName>
</protein>
<name>T0F118_9LEPT</name>
<reference evidence="4" key="1">
    <citation type="submission" date="2013-05" db="EMBL/GenBank/DDBJ databases">
        <authorList>
            <person name="Harkins D.M."/>
            <person name="Durkin A.S."/>
            <person name="Brinkac L.M."/>
            <person name="Haft D.H."/>
            <person name="Selengut J.D."/>
            <person name="Sanka R."/>
            <person name="DePew J."/>
            <person name="Purushe J."/>
            <person name="Hartskeerl R.A."/>
            <person name="Ahmed A."/>
            <person name="van der Linden H."/>
            <person name="Goris M.G.A."/>
            <person name="Vinetz J.M."/>
            <person name="Sutton G.G."/>
            <person name="Nierman W.C."/>
            <person name="Fouts D.E."/>
        </authorList>
    </citation>
    <scope>NUCLEOTIDE SEQUENCE [LARGE SCALE GENOMIC DNA]</scope>
    <source>
        <strain evidence="4">5399</strain>
    </source>
</reference>
<evidence type="ECO:0000259" key="3">
    <source>
        <dbReference type="SMART" id="SM00822"/>
    </source>
</evidence>
<dbReference type="PANTHER" id="PTHR42760:SF40">
    <property type="entry name" value="3-OXOACYL-[ACYL-CARRIER-PROTEIN] REDUCTASE, CHLOROPLASTIC"/>
    <property type="match status" value="1"/>
</dbReference>
<dbReference type="PANTHER" id="PTHR42760">
    <property type="entry name" value="SHORT-CHAIN DEHYDROGENASES/REDUCTASES FAMILY MEMBER"/>
    <property type="match status" value="1"/>
</dbReference>
<proteinExistence type="inferred from homology"/>
<dbReference type="Proteomes" id="UP000015454">
    <property type="component" value="Unassembled WGS sequence"/>
</dbReference>
<dbReference type="InterPro" id="IPR036291">
    <property type="entry name" value="NAD(P)-bd_dom_sf"/>
</dbReference>
<dbReference type="PRINTS" id="PR00081">
    <property type="entry name" value="GDHRDH"/>
</dbReference>
<sequence length="254" mass="27249">MKEFFMSKNKTAVITGSARGIGKEIGRIFAERGFNVIISDLSQKNCEDTADELKSATGSPVLGKACDVRSKEQNKSLGEFALDQFGSLDIWVNNAGVVEDDLLIRLSEEKWDLVQDVCLKGAFLGTQTAAKIMLKTKKGRIINIGSVSGFYGNGGQSNYSSAKAGLIALTKSSARELASRNITVNCVAAGFIANGFASNLSEEIRNSILNTIPLKIDRNPEEAVASAVYFLASDEADWITGTTLRVDGGMMIGF</sequence>
<dbReference type="FunFam" id="3.40.50.720:FF:000173">
    <property type="entry name" value="3-oxoacyl-[acyl-carrier protein] reductase"/>
    <property type="match status" value="1"/>
</dbReference>
<evidence type="ECO:0000256" key="1">
    <source>
        <dbReference type="ARBA" id="ARBA00006484"/>
    </source>
</evidence>
<dbReference type="Gene3D" id="3.40.50.720">
    <property type="entry name" value="NAD(P)-binding Rossmann-like Domain"/>
    <property type="match status" value="1"/>
</dbReference>
<dbReference type="InterPro" id="IPR057326">
    <property type="entry name" value="KR_dom"/>
</dbReference>
<dbReference type="AlphaFoldDB" id="T0F118"/>
<evidence type="ECO:0000313" key="4">
    <source>
        <dbReference type="EMBL" id="EQA44850.1"/>
    </source>
</evidence>
<dbReference type="PRINTS" id="PR00080">
    <property type="entry name" value="SDRFAMILY"/>
</dbReference>
<accession>T0F118</accession>
<dbReference type="EMBL" id="AHMO02000008">
    <property type="protein sequence ID" value="EQA44850.1"/>
    <property type="molecule type" value="Genomic_DNA"/>
</dbReference>
<dbReference type="NCBIfam" id="NF005559">
    <property type="entry name" value="PRK07231.1"/>
    <property type="match status" value="1"/>
</dbReference>
<comment type="similarity">
    <text evidence="1">Belongs to the short-chain dehydrogenases/reductases (SDR) family.</text>
</comment>
<keyword evidence="2" id="KW-0560">Oxidoreductase</keyword>
<dbReference type="SMART" id="SM00822">
    <property type="entry name" value="PKS_KR"/>
    <property type="match status" value="1"/>
</dbReference>
<gene>
    <name evidence="4" type="ORF">LEP1GSC050_3981</name>
</gene>
<dbReference type="GO" id="GO:0016616">
    <property type="term" value="F:oxidoreductase activity, acting on the CH-OH group of donors, NAD or NADP as acceptor"/>
    <property type="evidence" value="ECO:0007669"/>
    <property type="project" value="TreeGrafter"/>
</dbReference>
<dbReference type="InterPro" id="IPR002347">
    <property type="entry name" value="SDR_fam"/>
</dbReference>
<dbReference type="GO" id="GO:0030497">
    <property type="term" value="P:fatty acid elongation"/>
    <property type="evidence" value="ECO:0007669"/>
    <property type="project" value="TreeGrafter"/>
</dbReference>
<dbReference type="SUPFAM" id="SSF51735">
    <property type="entry name" value="NAD(P)-binding Rossmann-fold domains"/>
    <property type="match status" value="1"/>
</dbReference>
<evidence type="ECO:0000256" key="2">
    <source>
        <dbReference type="ARBA" id="ARBA00023002"/>
    </source>
</evidence>
<comment type="caution">
    <text evidence="4">The sequence shown here is derived from an EMBL/GenBank/DDBJ whole genome shotgun (WGS) entry which is preliminary data.</text>
</comment>
<organism evidence="4 5">
    <name type="scientific">Leptospira broomii serovar Hurstbridge str. 5399</name>
    <dbReference type="NCBI Taxonomy" id="1049789"/>
    <lineage>
        <taxon>Bacteria</taxon>
        <taxon>Pseudomonadati</taxon>
        <taxon>Spirochaetota</taxon>
        <taxon>Spirochaetia</taxon>
        <taxon>Leptospirales</taxon>
        <taxon>Leptospiraceae</taxon>
        <taxon>Leptospira</taxon>
    </lineage>
</organism>
<evidence type="ECO:0000313" key="5">
    <source>
        <dbReference type="Proteomes" id="UP000015454"/>
    </source>
</evidence>
<feature type="domain" description="Ketoreductase" evidence="3">
    <location>
        <begin position="10"/>
        <end position="190"/>
    </location>
</feature>